<evidence type="ECO:0000256" key="2">
    <source>
        <dbReference type="ARBA" id="ARBA00012761"/>
    </source>
</evidence>
<dbReference type="GO" id="GO:0005975">
    <property type="term" value="P:carbohydrate metabolic process"/>
    <property type="evidence" value="ECO:0007669"/>
    <property type="project" value="InterPro"/>
</dbReference>
<keyword evidence="5" id="KW-0326">Glycosidase</keyword>
<dbReference type="RefSeq" id="WP_009142096.1">
    <property type="nucleotide sequence ID" value="NZ_JH126474.1"/>
</dbReference>
<dbReference type="SUPFAM" id="SSF49785">
    <property type="entry name" value="Galactose-binding domain-like"/>
    <property type="match status" value="1"/>
</dbReference>
<dbReference type="Pfam" id="PF02837">
    <property type="entry name" value="Glyco_hydro_2_N"/>
    <property type="match status" value="1"/>
</dbReference>
<evidence type="ECO:0000256" key="1">
    <source>
        <dbReference type="ARBA" id="ARBA00007401"/>
    </source>
</evidence>
<dbReference type="InterPro" id="IPR006103">
    <property type="entry name" value="Glyco_hydro_2_cat"/>
</dbReference>
<evidence type="ECO:0000256" key="4">
    <source>
        <dbReference type="ARBA" id="ARBA00022801"/>
    </source>
</evidence>
<dbReference type="EC" id="3.2.1.31" evidence="2"/>
<dbReference type="AlphaFoldDB" id="G1WL60"/>
<dbReference type="FunFam" id="3.20.20.80:FF:000080">
    <property type="entry name" value="Beta-glucuronidase UidA"/>
    <property type="match status" value="1"/>
</dbReference>
<dbReference type="Gene3D" id="2.60.120.260">
    <property type="entry name" value="Galactose-binding domain-like"/>
    <property type="match status" value="1"/>
</dbReference>
<feature type="domain" description="Glycosyl hydrolases family 2 sugar binding" evidence="8">
    <location>
        <begin position="16"/>
        <end position="184"/>
    </location>
</feature>
<dbReference type="Pfam" id="PF02836">
    <property type="entry name" value="Glyco_hydro_2_C"/>
    <property type="match status" value="1"/>
</dbReference>
<dbReference type="HOGENOM" id="CLU_006501_6_1_11"/>
<dbReference type="PANTHER" id="PTHR10066">
    <property type="entry name" value="BETA-GLUCURONIDASE"/>
    <property type="match status" value="1"/>
</dbReference>
<dbReference type="Gene3D" id="3.20.20.80">
    <property type="entry name" value="Glycosidases"/>
    <property type="match status" value="1"/>
</dbReference>
<comment type="similarity">
    <text evidence="1">Belongs to the glycosyl hydrolase 2 family.</text>
</comment>
<dbReference type="OrthoDB" id="9762066at2"/>
<dbReference type="PANTHER" id="PTHR10066:SF67">
    <property type="entry name" value="BETA-GLUCURONIDASE"/>
    <property type="match status" value="1"/>
</dbReference>
<dbReference type="InterPro" id="IPR006101">
    <property type="entry name" value="Glyco_hydro_2"/>
</dbReference>
<dbReference type="NCBIfam" id="NF007538">
    <property type="entry name" value="PRK10150.1"/>
    <property type="match status" value="1"/>
</dbReference>
<evidence type="ECO:0000313" key="9">
    <source>
        <dbReference type="EMBL" id="EGX68522.1"/>
    </source>
</evidence>
<dbReference type="PATRIC" id="fig|742742.3.peg.2050"/>
<dbReference type="InterPro" id="IPR017853">
    <property type="entry name" value="GH"/>
</dbReference>
<dbReference type="Proteomes" id="UP000004830">
    <property type="component" value="Unassembled WGS sequence"/>
</dbReference>
<dbReference type="EMBL" id="ADLS01000031">
    <property type="protein sequence ID" value="EGX68522.1"/>
    <property type="molecule type" value="Genomic_DNA"/>
</dbReference>
<dbReference type="InterPro" id="IPR006102">
    <property type="entry name" value="Ig-like_GH2"/>
</dbReference>
<evidence type="ECO:0000313" key="10">
    <source>
        <dbReference type="Proteomes" id="UP000004830"/>
    </source>
</evidence>
<evidence type="ECO:0000259" key="8">
    <source>
        <dbReference type="Pfam" id="PF02837"/>
    </source>
</evidence>
<evidence type="ECO:0000259" key="7">
    <source>
        <dbReference type="Pfam" id="PF02836"/>
    </source>
</evidence>
<feature type="domain" description="Glycoside hydrolase family 2 catalytic" evidence="7">
    <location>
        <begin position="284"/>
        <end position="605"/>
    </location>
</feature>
<protein>
    <recommendedName>
        <fullName evidence="3">Beta-glucuronidase</fullName>
        <ecNumber evidence="2">3.2.1.31</ecNumber>
    </recommendedName>
</protein>
<accession>G1WL60</accession>
<reference evidence="9 10" key="1">
    <citation type="submission" date="2011-06" db="EMBL/GenBank/DDBJ databases">
        <title>The Genome Sequence of Collinsella tanakaei YIT 12063.</title>
        <authorList>
            <consortium name="The Broad Institute Genome Sequencing Platform"/>
            <person name="Earl A."/>
            <person name="Ward D."/>
            <person name="Feldgarden M."/>
            <person name="Gevers D."/>
            <person name="Morotomi M."/>
            <person name="Young S.K."/>
            <person name="Zeng Q."/>
            <person name="Gargeya S."/>
            <person name="Fitzgerald M."/>
            <person name="Haas B."/>
            <person name="Abouelleil A."/>
            <person name="Alvarado L."/>
            <person name="Arachchi H.M."/>
            <person name="Berlin A."/>
            <person name="Brown A."/>
            <person name="Chapman S.B."/>
            <person name="Chen Z."/>
            <person name="Dunbar C."/>
            <person name="Freedman E."/>
            <person name="Gearin G."/>
            <person name="Gellesch M."/>
            <person name="Goldberg J."/>
            <person name="Griggs A."/>
            <person name="Gujja S."/>
            <person name="Heiman D."/>
            <person name="Howarth C."/>
            <person name="Larson L."/>
            <person name="Lui A."/>
            <person name="MacDonald P.J.P."/>
            <person name="Mehta T."/>
            <person name="Montmayeur A."/>
            <person name="Murphy C."/>
            <person name="Neiman D."/>
            <person name="Pearson M."/>
            <person name="Priest M."/>
            <person name="Roberts A."/>
            <person name="Saif S."/>
            <person name="Shea T."/>
            <person name="Shenoy N."/>
            <person name="Sisk P."/>
            <person name="Stolte C."/>
            <person name="Sykes S."/>
            <person name="Wortman J."/>
            <person name="Nusbaum C."/>
            <person name="Birren B."/>
        </authorList>
    </citation>
    <scope>NUCLEOTIDE SEQUENCE [LARGE SCALE GENOMIC DNA]</scope>
    <source>
        <strain evidence="9 10">YIT 12063</strain>
    </source>
</reference>
<dbReference type="InterPro" id="IPR036156">
    <property type="entry name" value="Beta-gal/glucu_dom_sf"/>
</dbReference>
<organism evidence="9 10">
    <name type="scientific">Collinsella tanakaei YIT 12063</name>
    <dbReference type="NCBI Taxonomy" id="742742"/>
    <lineage>
        <taxon>Bacteria</taxon>
        <taxon>Bacillati</taxon>
        <taxon>Actinomycetota</taxon>
        <taxon>Coriobacteriia</taxon>
        <taxon>Coriobacteriales</taxon>
        <taxon>Coriobacteriaceae</taxon>
        <taxon>Collinsella</taxon>
    </lineage>
</organism>
<dbReference type="InterPro" id="IPR006104">
    <property type="entry name" value="Glyco_hydro_2_N"/>
</dbReference>
<evidence type="ECO:0000256" key="5">
    <source>
        <dbReference type="ARBA" id="ARBA00023295"/>
    </source>
</evidence>
<name>G1WL60_9ACTN</name>
<dbReference type="STRING" id="742742.HMPREF9452_02073"/>
<keyword evidence="10" id="KW-1185">Reference proteome</keyword>
<dbReference type="eggNOG" id="COG3250">
    <property type="taxonomic scope" value="Bacteria"/>
</dbReference>
<dbReference type="GO" id="GO:0019391">
    <property type="term" value="P:glucuronoside catabolic process"/>
    <property type="evidence" value="ECO:0007669"/>
    <property type="project" value="TreeGrafter"/>
</dbReference>
<dbReference type="SUPFAM" id="SSF51445">
    <property type="entry name" value="(Trans)glycosidases"/>
    <property type="match status" value="1"/>
</dbReference>
<gene>
    <name evidence="9" type="ORF">HMPREF9452_02073</name>
</gene>
<keyword evidence="4" id="KW-0378">Hydrolase</keyword>
<sequence length="611" mass="70017">MPFDSLYPRITKTRRIQSLDGMWDFMFDPAKQGQENGWHRVALPQPVQMPVPSSFADLFTDKMSREFCGDMWYQTMVFVPGEWRDGNVDVRFDAATHRAEVYLNGEFLVSHEGGFTPFCAHLNSAVKWNDWNVLSVKVNNELSMQSLPLGITKTLRNGTPINLPYFDFFNYSGLQRSVRMLYTPATRIEDLIVVTKEVEADRAVLSYKVETNADAAVDTCVEVVVLDEDGSEVARVQGASGDIEISSPRLWNLRDAYLYTVSARIVDGDEIVDEYFDTIGIRTVSIEDRKIKVNGRPIYLKGFGRHEDSPMRGRGFDPVTAKRDFEIMKWMGCNSFRTSHYPYAEEELYLADREGFFVIDEVAAVGMLISTTNYEAATQKAEKVTLFDAPDIAGPMLKTHLKAIDELVARDKNHASVCAWSLFNEPDFSSKNAVPYATEIFEHTHEIDPQNRPCSYSNVTRCRAGIDVCTHLADFMMLNRYDGWYVSPGPEISDAYEILIEELHKWETLEPNKPFVFTEYGCDTVSGVHKLPSVMWSEDYQREYFELQHKIFDQFDWIVGEQPWNLCDFQTVEGRGRVDGNKKGAFTRDRQPKAVAYVLRDRWLSIPDYTD</sequence>
<feature type="domain" description="Glycoside hydrolase family 2 immunoglobulin-like beta-sandwich" evidence="6">
    <location>
        <begin position="186"/>
        <end position="282"/>
    </location>
</feature>
<dbReference type="SUPFAM" id="SSF49303">
    <property type="entry name" value="beta-Galactosidase/glucuronidase domain"/>
    <property type="match status" value="1"/>
</dbReference>
<dbReference type="GO" id="GO:0030246">
    <property type="term" value="F:carbohydrate binding"/>
    <property type="evidence" value="ECO:0007669"/>
    <property type="project" value="TreeGrafter"/>
</dbReference>
<evidence type="ECO:0000256" key="3">
    <source>
        <dbReference type="ARBA" id="ARBA00016205"/>
    </source>
</evidence>
<dbReference type="GeneID" id="62759750"/>
<proteinExistence type="inferred from homology"/>
<dbReference type="InterPro" id="IPR013783">
    <property type="entry name" value="Ig-like_fold"/>
</dbReference>
<evidence type="ECO:0000259" key="6">
    <source>
        <dbReference type="Pfam" id="PF00703"/>
    </source>
</evidence>
<dbReference type="PRINTS" id="PR00132">
    <property type="entry name" value="GLHYDRLASE2"/>
</dbReference>
<dbReference type="InterPro" id="IPR008979">
    <property type="entry name" value="Galactose-bd-like_sf"/>
</dbReference>
<dbReference type="GO" id="GO:0004566">
    <property type="term" value="F:beta-glucuronidase activity"/>
    <property type="evidence" value="ECO:0007669"/>
    <property type="project" value="UniProtKB-EC"/>
</dbReference>
<comment type="caution">
    <text evidence="9">The sequence shown here is derived from an EMBL/GenBank/DDBJ whole genome shotgun (WGS) entry which is preliminary data.</text>
</comment>
<dbReference type="Gene3D" id="2.60.40.10">
    <property type="entry name" value="Immunoglobulins"/>
    <property type="match status" value="1"/>
</dbReference>
<dbReference type="Pfam" id="PF00703">
    <property type="entry name" value="Glyco_hydro_2"/>
    <property type="match status" value="1"/>
</dbReference>